<dbReference type="Pfam" id="PF00005">
    <property type="entry name" value="ABC_tran"/>
    <property type="match status" value="1"/>
</dbReference>
<dbReference type="InterPro" id="IPR003439">
    <property type="entry name" value="ABC_transporter-like_ATP-bd"/>
</dbReference>
<keyword evidence="4" id="KW-0997">Cell inner membrane</keyword>
<feature type="transmembrane region" description="Helical" evidence="14">
    <location>
        <begin position="242"/>
        <end position="264"/>
    </location>
</feature>
<feature type="transmembrane region" description="Helical" evidence="14">
    <location>
        <begin position="53"/>
        <end position="70"/>
    </location>
</feature>
<evidence type="ECO:0000259" key="15">
    <source>
        <dbReference type="PROSITE" id="PS50893"/>
    </source>
</evidence>
<evidence type="ECO:0000256" key="12">
    <source>
        <dbReference type="ARBA" id="ARBA00066052"/>
    </source>
</evidence>
<keyword evidence="2" id="KW-0813">Transport</keyword>
<feature type="transmembrane region" description="Helical" evidence="14">
    <location>
        <begin position="20"/>
        <end position="47"/>
    </location>
</feature>
<keyword evidence="5 14" id="KW-0812">Transmembrane</keyword>
<evidence type="ECO:0000256" key="9">
    <source>
        <dbReference type="ARBA" id="ARBA00022989"/>
    </source>
</evidence>
<dbReference type="SMART" id="SM00382">
    <property type="entry name" value="AAA"/>
    <property type="match status" value="1"/>
</dbReference>
<dbReference type="PROSITE" id="PS50893">
    <property type="entry name" value="ABC_TRANSPORTER_2"/>
    <property type="match status" value="1"/>
</dbReference>
<proteinExistence type="inferred from homology"/>
<dbReference type="GO" id="GO:0140359">
    <property type="term" value="F:ABC-type transporter activity"/>
    <property type="evidence" value="ECO:0007669"/>
    <property type="project" value="InterPro"/>
</dbReference>
<feature type="transmembrane region" description="Helical" evidence="14">
    <location>
        <begin position="151"/>
        <end position="173"/>
    </location>
</feature>
<dbReference type="InterPro" id="IPR011527">
    <property type="entry name" value="ABC1_TM_dom"/>
</dbReference>
<keyword evidence="9 14" id="KW-1133">Transmembrane helix</keyword>
<evidence type="ECO:0000256" key="7">
    <source>
        <dbReference type="ARBA" id="ARBA00022840"/>
    </source>
</evidence>
<dbReference type="InterPro" id="IPR017871">
    <property type="entry name" value="ABC_transporter-like_CS"/>
</dbReference>
<evidence type="ECO:0000256" key="2">
    <source>
        <dbReference type="ARBA" id="ARBA00022448"/>
    </source>
</evidence>
<evidence type="ECO:0000259" key="16">
    <source>
        <dbReference type="PROSITE" id="PS50929"/>
    </source>
</evidence>
<evidence type="ECO:0000256" key="3">
    <source>
        <dbReference type="ARBA" id="ARBA00022475"/>
    </source>
</evidence>
<dbReference type="GO" id="GO:0016887">
    <property type="term" value="F:ATP hydrolysis activity"/>
    <property type="evidence" value="ECO:0007669"/>
    <property type="project" value="InterPro"/>
</dbReference>
<keyword evidence="8" id="KW-1278">Translocase</keyword>
<keyword evidence="6" id="KW-0547">Nucleotide-binding</keyword>
<sequence length="589" mass="62345">MICSLIRLIPAHHRRHLTTYVVLSLISVILRAASALLLVPLLVGLFGSYPADAWPWVGALTAVTVGGWVIDMTLARIGYGIGFTLADTTGHAMANRLTETPLRWFTADNTAVARQAIAASAPELVGFVANLLSPFIGALLLPAAITIGLFFVSWQVGVAAAIAVPFMFGALAASQRLVRTADAADAGAHSALTERLVEFARTQQALRASRRVTAARSQTGEAITAARGATLRLLLFQIPGQLLFSVASQIALILLAGTITTLALRGDIGAPAAVALAIVMVRFLEPFTVLADLSSAMESSRGLLDRLSTVTTAPLDEQSEYGPLPSGESRPPRIEFRSVGFDYQGSDVLKDVTFTLEPASTTAIVGPSGSGKSTILSLIAGLHTPVRGQILVDGTDVAEIDPEARRALVSVVFQHPYLFDGTIADNIRVGHPEADDDAVHRAMALARVDNIVERLPNGAQTKVGEAGTALSGGERQRVSIARALVKPAGVLLIDEATSALDTENEASITLAISDDPHQRTRVIIAHRLDAIRKADQVLFVDDGAIVEQGSIDELNTLGGRFAEFWRQQETSAGWQIAADAAGPKQSTHN</sequence>
<evidence type="ECO:0000256" key="13">
    <source>
        <dbReference type="ARBA" id="ARBA00070320"/>
    </source>
</evidence>
<keyword evidence="17" id="KW-0378">Hydrolase</keyword>
<evidence type="ECO:0000256" key="4">
    <source>
        <dbReference type="ARBA" id="ARBA00022519"/>
    </source>
</evidence>
<dbReference type="PROSITE" id="PS50929">
    <property type="entry name" value="ABC_TM1F"/>
    <property type="match status" value="1"/>
</dbReference>
<dbReference type="PANTHER" id="PTHR24221:SF654">
    <property type="entry name" value="ATP-BINDING CASSETTE SUB-FAMILY B MEMBER 6"/>
    <property type="match status" value="1"/>
</dbReference>
<evidence type="ECO:0000256" key="11">
    <source>
        <dbReference type="ARBA" id="ARBA00023455"/>
    </source>
</evidence>
<dbReference type="InterPro" id="IPR036640">
    <property type="entry name" value="ABC1_TM_sf"/>
</dbReference>
<comment type="subunit">
    <text evidence="12">Forms a heterodimer with IrtA.</text>
</comment>
<dbReference type="PROSITE" id="PS00211">
    <property type="entry name" value="ABC_TRANSPORTER_1"/>
    <property type="match status" value="1"/>
</dbReference>
<feature type="domain" description="ABC transporter" evidence="15">
    <location>
        <begin position="334"/>
        <end position="567"/>
    </location>
</feature>
<dbReference type="Gene3D" id="1.20.1560.10">
    <property type="entry name" value="ABC transporter type 1, transmembrane domain"/>
    <property type="match status" value="1"/>
</dbReference>
<comment type="subcellular location">
    <subcellularLocation>
        <location evidence="1">Cell inner membrane</location>
        <topology evidence="1">Multi-pass membrane protein</topology>
    </subcellularLocation>
</comment>
<dbReference type="PANTHER" id="PTHR24221">
    <property type="entry name" value="ATP-BINDING CASSETTE SUB-FAMILY B"/>
    <property type="match status" value="1"/>
</dbReference>
<dbReference type="InterPro" id="IPR003593">
    <property type="entry name" value="AAA+_ATPase"/>
</dbReference>
<dbReference type="GO" id="GO:0034040">
    <property type="term" value="F:ATPase-coupled lipid transmembrane transporter activity"/>
    <property type="evidence" value="ECO:0007669"/>
    <property type="project" value="TreeGrafter"/>
</dbReference>
<dbReference type="AlphaFoldDB" id="A0A1Y5P750"/>
<evidence type="ECO:0000256" key="5">
    <source>
        <dbReference type="ARBA" id="ARBA00022692"/>
    </source>
</evidence>
<dbReference type="EMBL" id="FLQS01000012">
    <property type="protein sequence ID" value="SBS74532.1"/>
    <property type="molecule type" value="Genomic_DNA"/>
</dbReference>
<dbReference type="InterPro" id="IPR027417">
    <property type="entry name" value="P-loop_NTPase"/>
</dbReference>
<evidence type="ECO:0000256" key="1">
    <source>
        <dbReference type="ARBA" id="ARBA00004429"/>
    </source>
</evidence>
<dbReference type="SUPFAM" id="SSF52540">
    <property type="entry name" value="P-loop containing nucleoside triphosphate hydrolases"/>
    <property type="match status" value="1"/>
</dbReference>
<evidence type="ECO:0000256" key="8">
    <source>
        <dbReference type="ARBA" id="ARBA00022967"/>
    </source>
</evidence>
<dbReference type="GO" id="GO:0005886">
    <property type="term" value="C:plasma membrane"/>
    <property type="evidence" value="ECO:0007669"/>
    <property type="project" value="UniProtKB-SubCell"/>
</dbReference>
<keyword evidence="10 14" id="KW-0472">Membrane</keyword>
<name>A0A1Y5P750_9MYCO</name>
<feature type="domain" description="ABC transmembrane type-1" evidence="16">
    <location>
        <begin position="21"/>
        <end position="299"/>
    </location>
</feature>
<evidence type="ECO:0000256" key="10">
    <source>
        <dbReference type="ARBA" id="ARBA00023136"/>
    </source>
</evidence>
<evidence type="ECO:0000256" key="6">
    <source>
        <dbReference type="ARBA" id="ARBA00022741"/>
    </source>
</evidence>
<dbReference type="Gene3D" id="3.40.50.300">
    <property type="entry name" value="P-loop containing nucleotide triphosphate hydrolases"/>
    <property type="match status" value="1"/>
</dbReference>
<evidence type="ECO:0000256" key="14">
    <source>
        <dbReference type="SAM" id="Phobius"/>
    </source>
</evidence>
<dbReference type="SUPFAM" id="SSF90123">
    <property type="entry name" value="ABC transporter transmembrane region"/>
    <property type="match status" value="1"/>
</dbReference>
<gene>
    <name evidence="17" type="primary">irtB</name>
    <name evidence="17" type="ORF">MHPYR_20080</name>
</gene>
<dbReference type="GO" id="GO:0005524">
    <property type="term" value="F:ATP binding"/>
    <property type="evidence" value="ECO:0007669"/>
    <property type="project" value="UniProtKB-KW"/>
</dbReference>
<comment type="similarity">
    <text evidence="11">Belongs to the ABC transporter superfamily. Siderophore-Fe(3+) uptake transporter (SIUT) (TC 3.A.1.21) family.</text>
</comment>
<protein>
    <recommendedName>
        <fullName evidence="13">Mycobactin import ATP-binding/permease protein IrtB</fullName>
    </recommendedName>
</protein>
<keyword evidence="7 17" id="KW-0067">ATP-binding</keyword>
<accession>A0A1Y5P750</accession>
<reference evidence="17" key="1">
    <citation type="submission" date="2016-03" db="EMBL/GenBank/DDBJ databases">
        <authorList>
            <person name="Ploux O."/>
        </authorList>
    </citation>
    <scope>NUCLEOTIDE SEQUENCE</scope>
    <source>
        <strain evidence="17">UC10</strain>
    </source>
</reference>
<evidence type="ECO:0000313" key="17">
    <source>
        <dbReference type="EMBL" id="SBS74532.1"/>
    </source>
</evidence>
<keyword evidence="3" id="KW-1003">Cell membrane</keyword>
<feature type="transmembrane region" description="Helical" evidence="14">
    <location>
        <begin position="124"/>
        <end position="145"/>
    </location>
</feature>
<organism evidence="17">
    <name type="scientific">uncultured Mycobacterium sp</name>
    <dbReference type="NCBI Taxonomy" id="171292"/>
    <lineage>
        <taxon>Bacteria</taxon>
        <taxon>Bacillati</taxon>
        <taxon>Actinomycetota</taxon>
        <taxon>Actinomycetes</taxon>
        <taxon>Mycobacteriales</taxon>
        <taxon>Mycobacteriaceae</taxon>
        <taxon>Mycobacterium</taxon>
        <taxon>environmental samples</taxon>
    </lineage>
</organism>
<dbReference type="FunFam" id="3.40.50.300:FF:000221">
    <property type="entry name" value="Multidrug ABC transporter ATP-binding protein"/>
    <property type="match status" value="1"/>
</dbReference>
<dbReference type="InterPro" id="IPR039421">
    <property type="entry name" value="Type_1_exporter"/>
</dbReference>